<dbReference type="Proteomes" id="UP001604277">
    <property type="component" value="Unassembled WGS sequence"/>
</dbReference>
<dbReference type="AlphaFoldDB" id="A0ABD1XB18"/>
<reference evidence="3" key="1">
    <citation type="submission" date="2024-07" db="EMBL/GenBank/DDBJ databases">
        <title>Two chromosome-level genome assemblies of Korean endemic species Abeliophyllum distichum and Forsythia ovata (Oleaceae).</title>
        <authorList>
            <person name="Jang H."/>
        </authorList>
    </citation>
    <scope>NUCLEOTIDE SEQUENCE [LARGE SCALE GENOMIC DNA]</scope>
</reference>
<evidence type="ECO:0000313" key="3">
    <source>
        <dbReference type="Proteomes" id="UP001604277"/>
    </source>
</evidence>
<feature type="region of interest" description="Disordered" evidence="1">
    <location>
        <begin position="1"/>
        <end position="70"/>
    </location>
</feature>
<evidence type="ECO:0000256" key="1">
    <source>
        <dbReference type="SAM" id="MobiDB-lite"/>
    </source>
</evidence>
<organism evidence="2 3">
    <name type="scientific">Forsythia ovata</name>
    <dbReference type="NCBI Taxonomy" id="205694"/>
    <lineage>
        <taxon>Eukaryota</taxon>
        <taxon>Viridiplantae</taxon>
        <taxon>Streptophyta</taxon>
        <taxon>Embryophyta</taxon>
        <taxon>Tracheophyta</taxon>
        <taxon>Spermatophyta</taxon>
        <taxon>Magnoliopsida</taxon>
        <taxon>eudicotyledons</taxon>
        <taxon>Gunneridae</taxon>
        <taxon>Pentapetalae</taxon>
        <taxon>asterids</taxon>
        <taxon>lamiids</taxon>
        <taxon>Lamiales</taxon>
        <taxon>Oleaceae</taxon>
        <taxon>Forsythieae</taxon>
        <taxon>Forsythia</taxon>
    </lineage>
</organism>
<dbReference type="EMBL" id="JBFOLJ010000001">
    <property type="protein sequence ID" value="KAL2558951.1"/>
    <property type="molecule type" value="Genomic_DNA"/>
</dbReference>
<protein>
    <submittedName>
        <fullName evidence="2">Uncharacterized protein</fullName>
    </submittedName>
</protein>
<gene>
    <name evidence="2" type="ORF">Fot_03690</name>
</gene>
<comment type="caution">
    <text evidence="2">The sequence shown here is derived from an EMBL/GenBank/DDBJ whole genome shotgun (WGS) entry which is preliminary data.</text>
</comment>
<keyword evidence="3" id="KW-1185">Reference proteome</keyword>
<name>A0ABD1XB18_9LAMI</name>
<evidence type="ECO:0000313" key="2">
    <source>
        <dbReference type="EMBL" id="KAL2558951.1"/>
    </source>
</evidence>
<feature type="compositionally biased region" description="Basic and acidic residues" evidence="1">
    <location>
        <begin position="33"/>
        <end position="50"/>
    </location>
</feature>
<proteinExistence type="predicted"/>
<accession>A0ABD1XB18</accession>
<sequence>MVNVSSTTPLAPGITEGVPSVLPPMGPLSPLENFRRPDKRKAVVDGEEKTATPGRGSKGNRDLEDSRRARRGRRLLLRGLRAVFSMAMKVDERPEHPLLLLLTGLNISILGLARTNWTQSF</sequence>